<dbReference type="Pfam" id="PF02958">
    <property type="entry name" value="EcKL"/>
    <property type="match status" value="1"/>
</dbReference>
<evidence type="ECO:0000313" key="1">
    <source>
        <dbReference type="EMBL" id="JAG24725.1"/>
    </source>
</evidence>
<feature type="non-terminal residue" evidence="1">
    <location>
        <position position="1"/>
    </location>
</feature>
<dbReference type="EMBL" id="GBHO01018879">
    <property type="protein sequence ID" value="JAG24725.1"/>
    <property type="molecule type" value="Transcribed_RNA"/>
</dbReference>
<dbReference type="InterPro" id="IPR004119">
    <property type="entry name" value="EcKL"/>
</dbReference>
<proteinExistence type="predicted"/>
<dbReference type="GO" id="GO:0016853">
    <property type="term" value="F:isomerase activity"/>
    <property type="evidence" value="ECO:0007669"/>
    <property type="project" value="UniProtKB-KW"/>
</dbReference>
<reference evidence="1" key="1">
    <citation type="journal article" date="2014" name="PLoS ONE">
        <title>Transcriptome-Based Identification of ABC Transporters in the Western Tarnished Plant Bug Lygus hesperus.</title>
        <authorList>
            <person name="Hull J.J."/>
            <person name="Chaney K."/>
            <person name="Geib S.M."/>
            <person name="Fabrick J.A."/>
            <person name="Brent C.S."/>
            <person name="Walsh D."/>
            <person name="Lavine L.C."/>
        </authorList>
    </citation>
    <scope>NUCLEOTIDE SEQUENCE</scope>
</reference>
<keyword evidence="1" id="KW-0413">Isomerase</keyword>
<protein>
    <submittedName>
        <fullName evidence="1">DNA topoisomerase 4 subunit B</fullName>
    </submittedName>
</protein>
<organism evidence="1">
    <name type="scientific">Lygus hesperus</name>
    <name type="common">Western plant bug</name>
    <dbReference type="NCBI Taxonomy" id="30085"/>
    <lineage>
        <taxon>Eukaryota</taxon>
        <taxon>Metazoa</taxon>
        <taxon>Ecdysozoa</taxon>
        <taxon>Arthropoda</taxon>
        <taxon>Hexapoda</taxon>
        <taxon>Insecta</taxon>
        <taxon>Pterygota</taxon>
        <taxon>Neoptera</taxon>
        <taxon>Paraneoptera</taxon>
        <taxon>Hemiptera</taxon>
        <taxon>Heteroptera</taxon>
        <taxon>Panheteroptera</taxon>
        <taxon>Cimicomorpha</taxon>
        <taxon>Miridae</taxon>
        <taxon>Mirini</taxon>
        <taxon>Lygus</taxon>
    </lineage>
</organism>
<gene>
    <name evidence="1" type="primary">parE_2</name>
    <name evidence="1" type="ORF">CM83_105110</name>
</gene>
<sequence length="126" mass="14586">EVEDILRHLGVEGDSYKLEPAGDALGFQGTYYSLTIENRTERYFIKSIPEGSDIVTKFYHDLGTFSKEFTIYRSILPRMKKFAANDLWCRCLYGKEGRYLVLQDLTLCGWKLPRVMDSDHVNVALH</sequence>
<feature type="non-terminal residue" evidence="1">
    <location>
        <position position="126"/>
    </location>
</feature>
<name>A0A0A9Y5C7_LYGHE</name>
<accession>A0A0A9Y5C7</accession>
<dbReference type="AlphaFoldDB" id="A0A0A9Y5C7"/>
<reference evidence="1" key="2">
    <citation type="submission" date="2014-07" db="EMBL/GenBank/DDBJ databases">
        <authorList>
            <person name="Hull J."/>
        </authorList>
    </citation>
    <scope>NUCLEOTIDE SEQUENCE</scope>
</reference>